<dbReference type="PANTHER" id="PTHR12544">
    <property type="entry name" value="GLUTAMINASE"/>
    <property type="match status" value="1"/>
</dbReference>
<dbReference type="Gene3D" id="1.10.238.210">
    <property type="match status" value="1"/>
</dbReference>
<accession>A0AAE1UBI9</accession>
<dbReference type="InterPro" id="IPR012338">
    <property type="entry name" value="Beta-lactam/transpept-like"/>
</dbReference>
<comment type="subunit">
    <text evidence="2">Homotetramer.</text>
</comment>
<dbReference type="EMBL" id="JAWZYT010000874">
    <property type="protein sequence ID" value="KAK4318033.1"/>
    <property type="molecule type" value="Genomic_DNA"/>
</dbReference>
<dbReference type="SUPFAM" id="SSF56601">
    <property type="entry name" value="beta-lactamase/transpeptidase-like"/>
    <property type="match status" value="1"/>
</dbReference>
<dbReference type="PANTHER" id="PTHR12544:SF29">
    <property type="entry name" value="GLUTAMINASE"/>
    <property type="match status" value="1"/>
</dbReference>
<dbReference type="GO" id="GO:0006537">
    <property type="term" value="P:glutamate biosynthetic process"/>
    <property type="evidence" value="ECO:0007669"/>
    <property type="project" value="TreeGrafter"/>
</dbReference>
<sequence>MDQVGRGMVRTFILPNGGAWPYLNRLVVALRQARSADAATLRHHHSISFLRQCMCGGTYISQGRNGVVDVGVSSGSGGGGGGGFALQRLHHYHRHHRHHRYYSLGRGETTAITGRSLLLQPTPPTSGTACRYLHTSKDHEGSWRDSICISVDAEDETVTPINVEDQLFDMFKDEKDDSIHMGKFLAALSESGLRKSDPRLKELRNNLYEMHTQLENPRVASPTTLTLDKTSFKRVIQDNIIIISRALRHQFVIPEWHDFTGYIEEFYWSCKGATGGKVASYIPQLARFSPDHWGVAVCSVDGQRFEIGDTNINFTIQSCSKPITYGMALNELGNEKVHTYVGTEPSGRMFNAIVLDYNDKPHNPLVNAGSIIINSLLQSLVQPEMSSSEKFDFVQQYFRRMAGGENIGFSNGTFLSERENADRNYALGYYMRENKCFPDKCDLMASLDLYFQFFLVV</sequence>
<comment type="catalytic activity">
    <reaction evidence="7">
        <text>L-glutamine + H2O = L-glutamate + NH4(+)</text>
        <dbReference type="Rhea" id="RHEA:15889"/>
        <dbReference type="ChEBI" id="CHEBI:15377"/>
        <dbReference type="ChEBI" id="CHEBI:28938"/>
        <dbReference type="ChEBI" id="CHEBI:29985"/>
        <dbReference type="ChEBI" id="CHEBI:58359"/>
        <dbReference type="EC" id="3.5.1.2"/>
    </reaction>
</comment>
<dbReference type="GO" id="GO:0004359">
    <property type="term" value="F:glutaminase activity"/>
    <property type="evidence" value="ECO:0007669"/>
    <property type="project" value="UniProtKB-EC"/>
</dbReference>
<dbReference type="InterPro" id="IPR041541">
    <property type="entry name" value="Glutaminase_EF-hand"/>
</dbReference>
<organism evidence="9 10">
    <name type="scientific">Petrolisthes manimaculis</name>
    <dbReference type="NCBI Taxonomy" id="1843537"/>
    <lineage>
        <taxon>Eukaryota</taxon>
        <taxon>Metazoa</taxon>
        <taxon>Ecdysozoa</taxon>
        <taxon>Arthropoda</taxon>
        <taxon>Crustacea</taxon>
        <taxon>Multicrustacea</taxon>
        <taxon>Malacostraca</taxon>
        <taxon>Eumalacostraca</taxon>
        <taxon>Eucarida</taxon>
        <taxon>Decapoda</taxon>
        <taxon>Pleocyemata</taxon>
        <taxon>Anomura</taxon>
        <taxon>Galatheoidea</taxon>
        <taxon>Porcellanidae</taxon>
        <taxon>Petrolisthes</taxon>
    </lineage>
</organism>
<dbReference type="EC" id="3.5.1.2" evidence="3"/>
<keyword evidence="5" id="KW-0378">Hydrolase</keyword>
<dbReference type="Pfam" id="PF04960">
    <property type="entry name" value="Glutaminase"/>
    <property type="match status" value="1"/>
</dbReference>
<gene>
    <name evidence="9" type="ORF">Pmani_010934</name>
</gene>
<feature type="domain" description="Glutaminase EF-hand" evidence="8">
    <location>
        <begin position="163"/>
        <end position="254"/>
    </location>
</feature>
<evidence type="ECO:0000259" key="8">
    <source>
        <dbReference type="Pfam" id="PF17959"/>
    </source>
</evidence>
<comment type="caution">
    <text evidence="9">The sequence shown here is derived from an EMBL/GenBank/DDBJ whole genome shotgun (WGS) entry which is preliminary data.</text>
</comment>
<keyword evidence="6" id="KW-0040">ANK repeat</keyword>
<name>A0AAE1UBI9_9EUCA</name>
<dbReference type="InterPro" id="IPR015868">
    <property type="entry name" value="Glutaminase"/>
</dbReference>
<dbReference type="AlphaFoldDB" id="A0AAE1UBI9"/>
<evidence type="ECO:0000256" key="2">
    <source>
        <dbReference type="ARBA" id="ARBA00011881"/>
    </source>
</evidence>
<comment type="similarity">
    <text evidence="1">Belongs to the glutaminase family.</text>
</comment>
<evidence type="ECO:0000256" key="1">
    <source>
        <dbReference type="ARBA" id="ARBA00011076"/>
    </source>
</evidence>
<evidence type="ECO:0000256" key="7">
    <source>
        <dbReference type="ARBA" id="ARBA00049534"/>
    </source>
</evidence>
<dbReference type="Pfam" id="PF17959">
    <property type="entry name" value="EF-hand_14"/>
    <property type="match status" value="1"/>
</dbReference>
<keyword evidence="10" id="KW-1185">Reference proteome</keyword>
<evidence type="ECO:0000256" key="4">
    <source>
        <dbReference type="ARBA" id="ARBA00022737"/>
    </source>
</evidence>
<evidence type="ECO:0000256" key="5">
    <source>
        <dbReference type="ARBA" id="ARBA00022801"/>
    </source>
</evidence>
<evidence type="ECO:0000313" key="10">
    <source>
        <dbReference type="Proteomes" id="UP001292094"/>
    </source>
</evidence>
<evidence type="ECO:0000256" key="3">
    <source>
        <dbReference type="ARBA" id="ARBA00012918"/>
    </source>
</evidence>
<evidence type="ECO:0000313" key="9">
    <source>
        <dbReference type="EMBL" id="KAK4318033.1"/>
    </source>
</evidence>
<keyword evidence="4" id="KW-0677">Repeat</keyword>
<reference evidence="9" key="1">
    <citation type="submission" date="2023-11" db="EMBL/GenBank/DDBJ databases">
        <title>Genome assemblies of two species of porcelain crab, Petrolisthes cinctipes and Petrolisthes manimaculis (Anomura: Porcellanidae).</title>
        <authorList>
            <person name="Angst P."/>
        </authorList>
    </citation>
    <scope>NUCLEOTIDE SEQUENCE</scope>
    <source>
        <strain evidence="9">PB745_02</strain>
        <tissue evidence="9">Gill</tissue>
    </source>
</reference>
<dbReference type="GO" id="GO:0006543">
    <property type="term" value="P:L-glutamine catabolic process"/>
    <property type="evidence" value="ECO:0007669"/>
    <property type="project" value="TreeGrafter"/>
</dbReference>
<dbReference type="Proteomes" id="UP001292094">
    <property type="component" value="Unassembled WGS sequence"/>
</dbReference>
<proteinExistence type="inferred from homology"/>
<evidence type="ECO:0000256" key="6">
    <source>
        <dbReference type="ARBA" id="ARBA00023043"/>
    </source>
</evidence>
<protein>
    <recommendedName>
        <fullName evidence="3">glutaminase</fullName>
        <ecNumber evidence="3">3.5.1.2</ecNumber>
    </recommendedName>
</protein>
<dbReference type="Gene3D" id="3.40.710.10">
    <property type="entry name" value="DD-peptidase/beta-lactamase superfamily"/>
    <property type="match status" value="1"/>
</dbReference>